<comment type="caution">
    <text evidence="2">The sequence shown here is derived from an EMBL/GenBank/DDBJ whole genome shotgun (WGS) entry which is preliminary data.</text>
</comment>
<dbReference type="PANTHER" id="PTHR30290:SF62">
    <property type="entry name" value="OLIGOPEPTIDE ABC TRANSPORTER, PERIPLASMIC OLIGOPEPTIDE-BINDING PROTEIN"/>
    <property type="match status" value="1"/>
</dbReference>
<dbReference type="GO" id="GO:1904680">
    <property type="term" value="F:peptide transmembrane transporter activity"/>
    <property type="evidence" value="ECO:0007669"/>
    <property type="project" value="TreeGrafter"/>
</dbReference>
<name>X1TJY4_9ZZZZ</name>
<feature type="domain" description="Solute-binding protein family 5" evidence="1">
    <location>
        <begin position="5"/>
        <end position="90"/>
    </location>
</feature>
<evidence type="ECO:0000259" key="1">
    <source>
        <dbReference type="Pfam" id="PF00496"/>
    </source>
</evidence>
<dbReference type="GO" id="GO:0015833">
    <property type="term" value="P:peptide transport"/>
    <property type="evidence" value="ECO:0007669"/>
    <property type="project" value="TreeGrafter"/>
</dbReference>
<evidence type="ECO:0000313" key="2">
    <source>
        <dbReference type="EMBL" id="GAI80354.1"/>
    </source>
</evidence>
<dbReference type="EMBL" id="BARW01008101">
    <property type="protein sequence ID" value="GAI80354.1"/>
    <property type="molecule type" value="Genomic_DNA"/>
</dbReference>
<organism evidence="2">
    <name type="scientific">marine sediment metagenome</name>
    <dbReference type="NCBI Taxonomy" id="412755"/>
    <lineage>
        <taxon>unclassified sequences</taxon>
        <taxon>metagenomes</taxon>
        <taxon>ecological metagenomes</taxon>
    </lineage>
</organism>
<dbReference type="Pfam" id="PF00496">
    <property type="entry name" value="SBP_bac_5"/>
    <property type="match status" value="1"/>
</dbReference>
<dbReference type="InterPro" id="IPR039424">
    <property type="entry name" value="SBP_5"/>
</dbReference>
<feature type="non-terminal residue" evidence="2">
    <location>
        <position position="1"/>
    </location>
</feature>
<dbReference type="PANTHER" id="PTHR30290">
    <property type="entry name" value="PERIPLASMIC BINDING COMPONENT OF ABC TRANSPORTER"/>
    <property type="match status" value="1"/>
</dbReference>
<dbReference type="InterPro" id="IPR000914">
    <property type="entry name" value="SBP_5_dom"/>
</dbReference>
<dbReference type="SUPFAM" id="SSF53850">
    <property type="entry name" value="Periplasmic binding protein-like II"/>
    <property type="match status" value="1"/>
</dbReference>
<accession>X1TJY4</accession>
<sequence>SFSSYAQYDPKKANQLLDEMGLDKRDKEGWRLRPDGKRLTLPIDYQPQHELIEPTTEIVAKNWRELGIDTSMKFLQPSLWGELQAANQIAVGVLQHCHAIDDNFIIVPVFEVPYDVFASFAPLWTLWYTTEGEKGEEPPAEIKRLFELRKIMLTTPSEKERSKAAKEILRSQAENLWHIGTVCDQPNLSVVAKNLQNCPENQEEYFAEWLQSAAYQLFFER</sequence>
<gene>
    <name evidence="2" type="ORF">S12H4_16707</name>
</gene>
<protein>
    <recommendedName>
        <fullName evidence="1">Solute-binding protein family 5 domain-containing protein</fullName>
    </recommendedName>
</protein>
<dbReference type="Gene3D" id="3.10.105.10">
    <property type="entry name" value="Dipeptide-binding Protein, Domain 3"/>
    <property type="match status" value="1"/>
</dbReference>
<reference evidence="2" key="1">
    <citation type="journal article" date="2014" name="Front. Microbiol.">
        <title>High frequency of phylogenetically diverse reductive dehalogenase-homologous genes in deep subseafloor sedimentary metagenomes.</title>
        <authorList>
            <person name="Kawai M."/>
            <person name="Futagami T."/>
            <person name="Toyoda A."/>
            <person name="Takaki Y."/>
            <person name="Nishi S."/>
            <person name="Hori S."/>
            <person name="Arai W."/>
            <person name="Tsubouchi T."/>
            <person name="Morono Y."/>
            <person name="Uchiyama I."/>
            <person name="Ito T."/>
            <person name="Fujiyama A."/>
            <person name="Inagaki F."/>
            <person name="Takami H."/>
        </authorList>
    </citation>
    <scope>NUCLEOTIDE SEQUENCE</scope>
    <source>
        <strain evidence="2">Expedition CK06-06</strain>
    </source>
</reference>
<dbReference type="AlphaFoldDB" id="X1TJY4"/>
<proteinExistence type="predicted"/>